<dbReference type="PROSITE" id="PS50043">
    <property type="entry name" value="HTH_LUXR_2"/>
    <property type="match status" value="1"/>
</dbReference>
<evidence type="ECO:0000256" key="3">
    <source>
        <dbReference type="ARBA" id="ARBA00023163"/>
    </source>
</evidence>
<dbReference type="PRINTS" id="PR00038">
    <property type="entry name" value="HTHLUXR"/>
</dbReference>
<dbReference type="CDD" id="cd06170">
    <property type="entry name" value="LuxR_C_like"/>
    <property type="match status" value="1"/>
</dbReference>
<keyword evidence="1" id="KW-0805">Transcription regulation</keyword>
<dbReference type="PANTHER" id="PTHR44688">
    <property type="entry name" value="DNA-BINDING TRANSCRIPTIONAL ACTIVATOR DEVR_DOSR"/>
    <property type="match status" value="1"/>
</dbReference>
<dbReference type="Pfam" id="PF00196">
    <property type="entry name" value="GerE"/>
    <property type="match status" value="1"/>
</dbReference>
<dbReference type="Gene3D" id="1.10.10.10">
    <property type="entry name" value="Winged helix-like DNA-binding domain superfamily/Winged helix DNA-binding domain"/>
    <property type="match status" value="1"/>
</dbReference>
<organism evidence="6 7">
    <name type="scientific">Novosphingobium chloroacetimidivorans</name>
    <dbReference type="NCBI Taxonomy" id="1428314"/>
    <lineage>
        <taxon>Bacteria</taxon>
        <taxon>Pseudomonadati</taxon>
        <taxon>Pseudomonadota</taxon>
        <taxon>Alphaproteobacteria</taxon>
        <taxon>Sphingomonadales</taxon>
        <taxon>Sphingomonadaceae</taxon>
        <taxon>Novosphingobium</taxon>
    </lineage>
</organism>
<accession>A0A7W7NXV5</accession>
<evidence type="ECO:0000256" key="1">
    <source>
        <dbReference type="ARBA" id="ARBA00023015"/>
    </source>
</evidence>
<evidence type="ECO:0000259" key="5">
    <source>
        <dbReference type="PROSITE" id="PS50043"/>
    </source>
</evidence>
<dbReference type="InterPro" id="IPR036388">
    <property type="entry name" value="WH-like_DNA-bd_sf"/>
</dbReference>
<dbReference type="PROSITE" id="PS00622">
    <property type="entry name" value="HTH_LUXR_1"/>
    <property type="match status" value="1"/>
</dbReference>
<evidence type="ECO:0000313" key="7">
    <source>
        <dbReference type="Proteomes" id="UP000555448"/>
    </source>
</evidence>
<dbReference type="InterPro" id="IPR016032">
    <property type="entry name" value="Sig_transdc_resp-reg_C-effctor"/>
</dbReference>
<protein>
    <submittedName>
        <fullName evidence="6">DNA-binding CsgD family transcriptional regulator</fullName>
    </submittedName>
</protein>
<dbReference type="SMART" id="SM00421">
    <property type="entry name" value="HTH_LUXR"/>
    <property type="match status" value="1"/>
</dbReference>
<dbReference type="GO" id="GO:0003677">
    <property type="term" value="F:DNA binding"/>
    <property type="evidence" value="ECO:0007669"/>
    <property type="project" value="UniProtKB-KW"/>
</dbReference>
<keyword evidence="3" id="KW-0804">Transcription</keyword>
<evidence type="ECO:0000256" key="4">
    <source>
        <dbReference type="SAM" id="MobiDB-lite"/>
    </source>
</evidence>
<dbReference type="EMBL" id="JACHLR010000051">
    <property type="protein sequence ID" value="MBB4861068.1"/>
    <property type="molecule type" value="Genomic_DNA"/>
</dbReference>
<feature type="region of interest" description="Disordered" evidence="4">
    <location>
        <begin position="1"/>
        <end position="21"/>
    </location>
</feature>
<reference evidence="6 7" key="1">
    <citation type="submission" date="2020-08" db="EMBL/GenBank/DDBJ databases">
        <title>Functional genomics of gut bacteria from endangered species of beetles.</title>
        <authorList>
            <person name="Carlos-Shanley C."/>
        </authorList>
    </citation>
    <scope>NUCLEOTIDE SEQUENCE [LARGE SCALE GENOMIC DNA]</scope>
    <source>
        <strain evidence="6 7">S00245</strain>
    </source>
</reference>
<dbReference type="AlphaFoldDB" id="A0A7W7NXV5"/>
<name>A0A7W7NXV5_9SPHN</name>
<keyword evidence="2 6" id="KW-0238">DNA-binding</keyword>
<evidence type="ECO:0000256" key="2">
    <source>
        <dbReference type="ARBA" id="ARBA00023125"/>
    </source>
</evidence>
<dbReference type="PANTHER" id="PTHR44688:SF16">
    <property type="entry name" value="DNA-BINDING TRANSCRIPTIONAL ACTIVATOR DEVR_DOSR"/>
    <property type="match status" value="1"/>
</dbReference>
<keyword evidence="7" id="KW-1185">Reference proteome</keyword>
<dbReference type="RefSeq" id="WP_221420164.1">
    <property type="nucleotide sequence ID" value="NZ_JACHLR010000051.1"/>
</dbReference>
<dbReference type="Proteomes" id="UP000555448">
    <property type="component" value="Unassembled WGS sequence"/>
</dbReference>
<dbReference type="GO" id="GO:0006355">
    <property type="term" value="P:regulation of DNA-templated transcription"/>
    <property type="evidence" value="ECO:0007669"/>
    <property type="project" value="InterPro"/>
</dbReference>
<sequence>MSAIARQAGSAGSWRDHDGPIATVPSMPATELFDLLSDRELEIAQCIMKGMSNKEIGKHLGISPWTVSAHLRSIFKKLGTGHRVELCYLLTSQALRS</sequence>
<gene>
    <name evidence="6" type="ORF">HNO88_004416</name>
</gene>
<comment type="caution">
    <text evidence="6">The sequence shown here is derived from an EMBL/GenBank/DDBJ whole genome shotgun (WGS) entry which is preliminary data.</text>
</comment>
<evidence type="ECO:0000313" key="6">
    <source>
        <dbReference type="EMBL" id="MBB4861068.1"/>
    </source>
</evidence>
<dbReference type="InterPro" id="IPR000792">
    <property type="entry name" value="Tscrpt_reg_LuxR_C"/>
</dbReference>
<proteinExistence type="predicted"/>
<feature type="domain" description="HTH luxR-type" evidence="5">
    <location>
        <begin position="29"/>
        <end position="94"/>
    </location>
</feature>
<dbReference type="SUPFAM" id="SSF46894">
    <property type="entry name" value="C-terminal effector domain of the bipartite response regulators"/>
    <property type="match status" value="1"/>
</dbReference>